<gene>
    <name evidence="3" type="ORF">DPX16_22927</name>
</gene>
<evidence type="ECO:0000313" key="3">
    <source>
        <dbReference type="EMBL" id="ROL41058.1"/>
    </source>
</evidence>
<dbReference type="Proteomes" id="UP000281406">
    <property type="component" value="Unassembled WGS sequence"/>
</dbReference>
<dbReference type="EMBL" id="RJVU01052631">
    <property type="protein sequence ID" value="ROL41058.1"/>
    <property type="molecule type" value="Genomic_DNA"/>
</dbReference>
<proteinExistence type="predicted"/>
<dbReference type="PANTHER" id="PTHR17609:SF3">
    <property type="entry name" value="SAP DOMAIN-CONTAINING PROTEIN"/>
    <property type="match status" value="1"/>
</dbReference>
<sequence>MTLPTSHRPPSAATTLPTSHWPPSAATTLPTSHVPPSAATTLPTSHGPPSAATTLPTSHGPPSAATTLPTSHTLPCAATTLPTSHVPPSAATTLPTSPHISTYYKFCPLCGMVYRYQEWGNGLHNFNDHVLLELSLCLTIRNLLQVHTAVSRVVEYLELTTGVQFPSADTVLHGYLHFEALTDHEYQYSCVSCGDHPPVVIMASTRRHPFIFPVNSFYGYKLQRVSDLSQPPQDFNGEVDLDLFWKALTEERIARGFFSSQKNNPFCVPPSYNFWAPWIGSKTRRANVVLNTEFEKVHKAKTADQTEITVSEDRLKDELSKQKVEVIRRLCQECGLDAKGSRTDLLLRLSEEMRSREAYDKFFEKIWAASGGWAVIMCPCGIVYSIKCNLRAESPRDFADMLLSWKHLPNIVIYDFARGLSTHTNLRQPITFTPFEGRLLEPTPENITKAKSGNLQVTLPWLTAKKQSPDPDGHPITGSAEHYVLYDRFHEDNTKDPRDSLRKLRLVPQLAGKVNSQAAEQLFSKLKKNNYFMNMALPSTHVFLMRNIIHHYNVRKNEKRLHDIKKEFNTNIHMNVHSQDILSGKRSKWFPLKPHFQVPVYIENEQSLTILYDYMKGVLNKTQTQLTYSDEVDFICGCLLPEAIIHALGELQGLSWQEAEEMFLQGPTYHSRSSRIDSGIDSLAGANSGVDSRAEEQSPGHTHDMAILVMGSPVDSVTTLENPGLETIAETPAARTDINEVSSKLEISLKCLGPTLMASCAMFMTTGDCGVAFMMAGDFDVMTIVAGDSGVAAILADGLGLADILSTGSGAVAML</sequence>
<protein>
    <submittedName>
        <fullName evidence="3">HMG domain-containing protein 3</fullName>
    </submittedName>
</protein>
<evidence type="ECO:0000313" key="4">
    <source>
        <dbReference type="Proteomes" id="UP000281406"/>
    </source>
</evidence>
<organism evidence="3 4">
    <name type="scientific">Anabarilius grahami</name>
    <name type="common">Kanglang fish</name>
    <name type="synonym">Barilius grahami</name>
    <dbReference type="NCBI Taxonomy" id="495550"/>
    <lineage>
        <taxon>Eukaryota</taxon>
        <taxon>Metazoa</taxon>
        <taxon>Chordata</taxon>
        <taxon>Craniata</taxon>
        <taxon>Vertebrata</taxon>
        <taxon>Euteleostomi</taxon>
        <taxon>Actinopterygii</taxon>
        <taxon>Neopterygii</taxon>
        <taxon>Teleostei</taxon>
        <taxon>Ostariophysi</taxon>
        <taxon>Cypriniformes</taxon>
        <taxon>Xenocyprididae</taxon>
        <taxon>Xenocypridinae</taxon>
        <taxon>Xenocypridinae incertae sedis</taxon>
        <taxon>Anabarilius</taxon>
    </lineage>
</organism>
<keyword evidence="4" id="KW-1185">Reference proteome</keyword>
<dbReference type="PROSITE" id="PS50800">
    <property type="entry name" value="SAP"/>
    <property type="match status" value="1"/>
</dbReference>
<dbReference type="OrthoDB" id="8948380at2759"/>
<dbReference type="AlphaFoldDB" id="A0A3N0Y5M6"/>
<dbReference type="Pfam" id="PF20886">
    <property type="entry name" value="PWP3A-B_C"/>
    <property type="match status" value="1"/>
</dbReference>
<name>A0A3N0Y5M6_ANAGA</name>
<evidence type="ECO:0000259" key="2">
    <source>
        <dbReference type="PROSITE" id="PS50800"/>
    </source>
</evidence>
<feature type="region of interest" description="Disordered" evidence="1">
    <location>
        <begin position="1"/>
        <end position="71"/>
    </location>
</feature>
<dbReference type="InterPro" id="IPR039598">
    <property type="entry name" value="HMGXB3"/>
</dbReference>
<accession>A0A3N0Y5M6</accession>
<dbReference type="InterPro" id="IPR048795">
    <property type="entry name" value="PWP3A_3B_4_C"/>
</dbReference>
<comment type="caution">
    <text evidence="3">The sequence shown here is derived from an EMBL/GenBank/DDBJ whole genome shotgun (WGS) entry which is preliminary data.</text>
</comment>
<evidence type="ECO:0000256" key="1">
    <source>
        <dbReference type="SAM" id="MobiDB-lite"/>
    </source>
</evidence>
<feature type="domain" description="SAP" evidence="2">
    <location>
        <begin position="319"/>
        <end position="353"/>
    </location>
</feature>
<dbReference type="InterPro" id="IPR003034">
    <property type="entry name" value="SAP_dom"/>
</dbReference>
<reference evidence="3 4" key="1">
    <citation type="submission" date="2018-10" db="EMBL/GenBank/DDBJ databases">
        <title>Genome assembly for a Yunnan-Guizhou Plateau 3E fish, Anabarilius grahami (Regan), and its evolutionary and genetic applications.</title>
        <authorList>
            <person name="Jiang W."/>
        </authorList>
    </citation>
    <scope>NUCLEOTIDE SEQUENCE [LARGE SCALE GENOMIC DNA]</scope>
    <source>
        <strain evidence="3">AG-KIZ</strain>
        <tissue evidence="3">Muscle</tissue>
    </source>
</reference>
<dbReference type="PANTHER" id="PTHR17609">
    <property type="entry name" value="HMG DOMAIN-CONTAINING PROTEIN 3"/>
    <property type="match status" value="1"/>
</dbReference>